<reference evidence="3 4" key="2">
    <citation type="journal article" date="2014" name="PLoS ONE">
        <title>Evolution of mitochondria reconstructed from the energy metabolism of living bacteria.</title>
        <authorList>
            <person name="Degli Esposti M."/>
            <person name="Chouaia B."/>
            <person name="Comandatore F."/>
            <person name="Crotti E."/>
            <person name="Sassera D."/>
            <person name="Lievens P.M."/>
            <person name="Daffonchio D."/>
            <person name="Bandi C."/>
        </authorList>
    </citation>
    <scope>NUCLEOTIDE SEQUENCE [LARGE SCALE GENOMIC DNA]</scope>
    <source>
        <strain evidence="3 4">SF2.1</strain>
    </source>
</reference>
<protein>
    <submittedName>
        <fullName evidence="3">Uncharacterized protein</fullName>
    </submittedName>
</protein>
<comment type="caution">
    <text evidence="3">The sequence shown here is derived from an EMBL/GenBank/DDBJ whole genome shotgun (WGS) entry which is preliminary data.</text>
</comment>
<proteinExistence type="predicted"/>
<dbReference type="eggNOG" id="ENOG5032SYQ">
    <property type="taxonomic scope" value="Bacteria"/>
</dbReference>
<organism evidence="3 4">
    <name type="scientific">Asaia bogorensis</name>
    <dbReference type="NCBI Taxonomy" id="91915"/>
    <lineage>
        <taxon>Bacteria</taxon>
        <taxon>Pseudomonadati</taxon>
        <taxon>Pseudomonadota</taxon>
        <taxon>Alphaproteobacteria</taxon>
        <taxon>Acetobacterales</taxon>
        <taxon>Acetobacteraceae</taxon>
        <taxon>Asaia</taxon>
    </lineage>
</organism>
<dbReference type="AlphaFoldDB" id="A0A060QCG9"/>
<dbReference type="PROSITE" id="PS51257">
    <property type="entry name" value="PROKAR_LIPOPROTEIN"/>
    <property type="match status" value="1"/>
</dbReference>
<sequence>MALKLSHGHVLLAGLMLGGAACASSPALALTAKECHAKFQAAEKAGTLNGQKYKDFKAAQCGDVSTSTAQTSMAPAEKEAAADKPVTTEAPASPGAGIASKPSTTASGNVVFPTSVSAAYAKLPAGKARMKTCLDQYHANQQSGGNGSLKWIQKGGGYYSQCNAKLK</sequence>
<dbReference type="EMBL" id="CBLX010000004">
    <property type="protein sequence ID" value="CDG38590.1"/>
    <property type="molecule type" value="Genomic_DNA"/>
</dbReference>
<feature type="chain" id="PRO_5001586069" evidence="2">
    <location>
        <begin position="30"/>
        <end position="167"/>
    </location>
</feature>
<feature type="region of interest" description="Disordered" evidence="1">
    <location>
        <begin position="67"/>
        <end position="105"/>
    </location>
</feature>
<dbReference type="RefSeq" id="WP_023977811.1">
    <property type="nucleotide sequence ID" value="NZ_CBLX010000004.1"/>
</dbReference>
<dbReference type="Proteomes" id="UP000027583">
    <property type="component" value="Unassembled WGS sequence"/>
</dbReference>
<evidence type="ECO:0000256" key="1">
    <source>
        <dbReference type="SAM" id="MobiDB-lite"/>
    </source>
</evidence>
<dbReference type="GeneID" id="78225570"/>
<evidence type="ECO:0000313" key="4">
    <source>
        <dbReference type="Proteomes" id="UP000027583"/>
    </source>
</evidence>
<keyword evidence="2" id="KW-0732">Signal</keyword>
<gene>
    <name evidence="3" type="ORF">ASAP_0545</name>
</gene>
<accession>A0A060QCG9</accession>
<evidence type="ECO:0000256" key="2">
    <source>
        <dbReference type="SAM" id="SignalP"/>
    </source>
</evidence>
<feature type="signal peptide" evidence="2">
    <location>
        <begin position="1"/>
        <end position="29"/>
    </location>
</feature>
<name>A0A060QCG9_9PROT</name>
<evidence type="ECO:0000313" key="3">
    <source>
        <dbReference type="EMBL" id="CDG38590.1"/>
    </source>
</evidence>
<reference evidence="3 4" key="1">
    <citation type="journal article" date="2014" name="Genome Biol. Evol.">
        <title>Acetic acid bacteria genomes reveal functional traits for adaptation to life in insect guts.</title>
        <authorList>
            <person name="Chouaia B."/>
            <person name="Gaiarsa S."/>
            <person name="Crotti E."/>
            <person name="Comandatore F."/>
            <person name="Degli Esposti M."/>
            <person name="Ricci I."/>
            <person name="Alma A."/>
            <person name="Favia G."/>
            <person name="Bandi C."/>
            <person name="Daffonchio D."/>
        </authorList>
    </citation>
    <scope>NUCLEOTIDE SEQUENCE [LARGE SCALE GENOMIC DNA]</scope>
    <source>
        <strain evidence="3 4">SF2.1</strain>
    </source>
</reference>